<protein>
    <recommendedName>
        <fullName evidence="3">Nickel uptake substrate-specific transmembrane region</fullName>
    </recommendedName>
</protein>
<proteinExistence type="predicted"/>
<evidence type="ECO:0000313" key="1">
    <source>
        <dbReference type="EMBL" id="QEG21564.1"/>
    </source>
</evidence>
<evidence type="ECO:0008006" key="3">
    <source>
        <dbReference type="Google" id="ProtNLM"/>
    </source>
</evidence>
<accession>A0A5B9P5M6</accession>
<name>A0A5B9P5M6_9BACT</name>
<dbReference type="RefSeq" id="WP_157665073.1">
    <property type="nucleotide sequence ID" value="NZ_LWSI01000012.1"/>
</dbReference>
<sequence>MKLSRVNNWPIRFAIGFAILVICTVVIGGCGDGGRPYHAVRGVVKFNKDDSTARFGMIEFRSESEPIVTARSTINKDGTFSLRTGDREGAVAGWHTVVIMQSVQNLHGKVKHDHGLEAASKYLDHRKTDLRVEVTEATAEEDLILKIDHLPK</sequence>
<dbReference type="Proteomes" id="UP000322214">
    <property type="component" value="Chromosome"/>
</dbReference>
<organism evidence="1 2">
    <name type="scientific">Mariniblastus fucicola</name>
    <dbReference type="NCBI Taxonomy" id="980251"/>
    <lineage>
        <taxon>Bacteria</taxon>
        <taxon>Pseudomonadati</taxon>
        <taxon>Planctomycetota</taxon>
        <taxon>Planctomycetia</taxon>
        <taxon>Pirellulales</taxon>
        <taxon>Pirellulaceae</taxon>
        <taxon>Mariniblastus</taxon>
    </lineage>
</organism>
<reference evidence="1 2" key="1">
    <citation type="submission" date="2019-08" db="EMBL/GenBank/DDBJ databases">
        <title>Deep-cultivation of Planctomycetes and their phenomic and genomic characterization uncovers novel biology.</title>
        <authorList>
            <person name="Wiegand S."/>
            <person name="Jogler M."/>
            <person name="Boedeker C."/>
            <person name="Pinto D."/>
            <person name="Vollmers J."/>
            <person name="Rivas-Marin E."/>
            <person name="Kohn T."/>
            <person name="Peeters S.H."/>
            <person name="Heuer A."/>
            <person name="Rast P."/>
            <person name="Oberbeckmann S."/>
            <person name="Bunk B."/>
            <person name="Jeske O."/>
            <person name="Meyerdierks A."/>
            <person name="Storesund J.E."/>
            <person name="Kallscheuer N."/>
            <person name="Luecker S."/>
            <person name="Lage O.M."/>
            <person name="Pohl T."/>
            <person name="Merkel B.J."/>
            <person name="Hornburger P."/>
            <person name="Mueller R.-W."/>
            <person name="Bruemmer F."/>
            <person name="Labrenz M."/>
            <person name="Spormann A.M."/>
            <person name="Op den Camp H."/>
            <person name="Overmann J."/>
            <person name="Amann R."/>
            <person name="Jetten M.S.M."/>
            <person name="Mascher T."/>
            <person name="Medema M.H."/>
            <person name="Devos D.P."/>
            <person name="Kaster A.-K."/>
            <person name="Ovreas L."/>
            <person name="Rohde M."/>
            <person name="Galperin M.Y."/>
            <person name="Jogler C."/>
        </authorList>
    </citation>
    <scope>NUCLEOTIDE SEQUENCE [LARGE SCALE GENOMIC DNA]</scope>
    <source>
        <strain evidence="1 2">FC18</strain>
    </source>
</reference>
<dbReference type="EMBL" id="CP042912">
    <property type="protein sequence ID" value="QEG21564.1"/>
    <property type="molecule type" value="Genomic_DNA"/>
</dbReference>
<dbReference type="AlphaFoldDB" id="A0A5B9P5M6"/>
<keyword evidence="2" id="KW-1185">Reference proteome</keyword>
<dbReference type="PROSITE" id="PS51257">
    <property type="entry name" value="PROKAR_LIPOPROTEIN"/>
    <property type="match status" value="1"/>
</dbReference>
<dbReference type="STRING" id="980251.GCA_001642875_00395"/>
<dbReference type="KEGG" id="mff:MFFC18_14220"/>
<evidence type="ECO:0000313" key="2">
    <source>
        <dbReference type="Proteomes" id="UP000322214"/>
    </source>
</evidence>
<gene>
    <name evidence="1" type="ORF">MFFC18_14220</name>
</gene>